<dbReference type="SUPFAM" id="SSF56300">
    <property type="entry name" value="Metallo-dependent phosphatases"/>
    <property type="match status" value="1"/>
</dbReference>
<proteinExistence type="predicted"/>
<evidence type="ECO:0000259" key="1">
    <source>
        <dbReference type="Pfam" id="PF12850"/>
    </source>
</evidence>
<dbReference type="EMBL" id="BARV01006445">
    <property type="protein sequence ID" value="GAI12975.1"/>
    <property type="molecule type" value="Genomic_DNA"/>
</dbReference>
<name>X1ME83_9ZZZZ</name>
<dbReference type="Pfam" id="PF12850">
    <property type="entry name" value="Metallophos_2"/>
    <property type="match status" value="1"/>
</dbReference>
<feature type="domain" description="Calcineurin-like phosphoesterase" evidence="1">
    <location>
        <begin position="1"/>
        <end position="109"/>
    </location>
</feature>
<sequence length="109" mass="11900">MRIGVVSDTHVTSFADVPDRILLALAEVDLIIHAGDFVAKDVLDGLKRLGEVKAVWGNMDSGELKRILPEKELLLIGGKRIGITHGSGSPYGIEDRVGRMFEDVDVIVY</sequence>
<dbReference type="AlphaFoldDB" id="X1ME83"/>
<feature type="non-terminal residue" evidence="2">
    <location>
        <position position="109"/>
    </location>
</feature>
<reference evidence="2" key="1">
    <citation type="journal article" date="2014" name="Front. Microbiol.">
        <title>High frequency of phylogenetically diverse reductive dehalogenase-homologous genes in deep subseafloor sedimentary metagenomes.</title>
        <authorList>
            <person name="Kawai M."/>
            <person name="Futagami T."/>
            <person name="Toyoda A."/>
            <person name="Takaki Y."/>
            <person name="Nishi S."/>
            <person name="Hori S."/>
            <person name="Arai W."/>
            <person name="Tsubouchi T."/>
            <person name="Morono Y."/>
            <person name="Uchiyama I."/>
            <person name="Ito T."/>
            <person name="Fujiyama A."/>
            <person name="Inagaki F."/>
            <person name="Takami H."/>
        </authorList>
    </citation>
    <scope>NUCLEOTIDE SEQUENCE</scope>
    <source>
        <strain evidence="2">Expedition CK06-06</strain>
    </source>
</reference>
<evidence type="ECO:0000313" key="2">
    <source>
        <dbReference type="EMBL" id="GAI12975.1"/>
    </source>
</evidence>
<accession>X1ME83</accession>
<dbReference type="PANTHER" id="PTHR11124">
    <property type="entry name" value="VACUOLAR SORTING PROTEIN VPS29"/>
    <property type="match status" value="1"/>
</dbReference>
<comment type="caution">
    <text evidence="2">The sequence shown here is derived from an EMBL/GenBank/DDBJ whole genome shotgun (WGS) entry which is preliminary data.</text>
</comment>
<gene>
    <name evidence="2" type="ORF">S06H3_13201</name>
</gene>
<dbReference type="InterPro" id="IPR024654">
    <property type="entry name" value="Calcineurin-like_PHP_lpxH"/>
</dbReference>
<dbReference type="InterPro" id="IPR000979">
    <property type="entry name" value="Phosphodiesterase_MJ0936/Vps29"/>
</dbReference>
<protein>
    <recommendedName>
        <fullName evidence="1">Calcineurin-like phosphoesterase domain-containing protein</fullName>
    </recommendedName>
</protein>
<dbReference type="InterPro" id="IPR029052">
    <property type="entry name" value="Metallo-depent_PP-like"/>
</dbReference>
<dbReference type="NCBIfam" id="TIGR00040">
    <property type="entry name" value="yfcE"/>
    <property type="match status" value="1"/>
</dbReference>
<organism evidence="2">
    <name type="scientific">marine sediment metagenome</name>
    <dbReference type="NCBI Taxonomy" id="412755"/>
    <lineage>
        <taxon>unclassified sequences</taxon>
        <taxon>metagenomes</taxon>
        <taxon>ecological metagenomes</taxon>
    </lineage>
</organism>
<dbReference type="Gene3D" id="3.60.21.10">
    <property type="match status" value="1"/>
</dbReference>